<accession>A0A0K6SB19</accession>
<sequence>MYRNKQDPSWTLLFPSNHDSSSLPRDPERSAPNPKRSPVTGSPPRERSKGGVGTFSHSPFYSFPSVPPLPQAARAGDTSPSSFRKRHDDIVKDLQQQKRSNPQPVQREVKPVEALSPPGTEPKNPIPPPSMEPISTIVTPPTYSYTYAQPAYGVSHTYTQMPQYTYTQVPPASMQYEYCHADPFAYPNSPPTMMSYAAHPIPSYFPSYGLPPSPPTPVQTSLPVEKALTVGNPALHRDGPEKQQSAQSPPPRTRGVSRSPRSQSRRRQFAGLPPRDRIGVRARSPFAAPHRPARARSPCCGVGLLAAATIEDIPPSPALDEDECEQDETVLGGLDDPRAVHSGRLRVVLRGAENVPSLYRSGRRDVYVEIRLVIAPPSPTDPEFDPPSQTLKGYYRRSPVSHDEPSMRPHCPLNFAAFLQVRGFQDFVSRLHVHLRLVSYALTDEGICETALATAPANEGNDYVIGEAALPLRLLIDKQFRASAPQVVELGSPQPSAPGWSFESEERKAEIEERRAKLLEGCRLLVDFDFAPDLEDSQWQAECEVSPEDLRTVEIPPEGIPVAPSGFRDRWKDEGEGERTCEGRASLSSIAGGLGAPLCAICKDKGPGESGKCTAPFPPSYFDKGSKTPQCRACTIAQSAYSRVSSPGPAGATTRVTQSPGRDTQAGIGLGGMPTPPETPLPPPRGSRSGSGKKSKKKDKGKDKVDDFDVFGF</sequence>
<evidence type="ECO:0000313" key="2">
    <source>
        <dbReference type="EMBL" id="CUC10847.1"/>
    </source>
</evidence>
<evidence type="ECO:0000256" key="1">
    <source>
        <dbReference type="SAM" id="MobiDB-lite"/>
    </source>
</evidence>
<proteinExistence type="predicted"/>
<name>A0A0K6SB19_9ALVE</name>
<feature type="region of interest" description="Disordered" evidence="1">
    <location>
        <begin position="642"/>
        <end position="713"/>
    </location>
</feature>
<feature type="region of interest" description="Disordered" evidence="1">
    <location>
        <begin position="1"/>
        <end position="131"/>
    </location>
</feature>
<feature type="region of interest" description="Disordered" evidence="1">
    <location>
        <begin position="555"/>
        <end position="574"/>
    </location>
</feature>
<dbReference type="VEuPathDB" id="CryptoDB:Cvel_12789"/>
<organism evidence="2">
    <name type="scientific">Chromera velia CCMP2878</name>
    <dbReference type="NCBI Taxonomy" id="1169474"/>
    <lineage>
        <taxon>Eukaryota</taxon>
        <taxon>Sar</taxon>
        <taxon>Alveolata</taxon>
        <taxon>Colpodellida</taxon>
        <taxon>Chromeraceae</taxon>
        <taxon>Chromera</taxon>
    </lineage>
</organism>
<dbReference type="EMBL" id="CDMZ01005789">
    <property type="protein sequence ID" value="CUC10847.1"/>
    <property type="molecule type" value="Genomic_DNA"/>
</dbReference>
<dbReference type="PhylomeDB" id="A0A0K6SB19"/>
<feature type="compositionally biased region" description="Basic and acidic residues" evidence="1">
    <location>
        <begin position="86"/>
        <end position="96"/>
    </location>
</feature>
<feature type="compositionally biased region" description="Pro residues" evidence="1">
    <location>
        <begin position="674"/>
        <end position="685"/>
    </location>
</feature>
<protein>
    <submittedName>
        <fullName evidence="2">Uncharacterized protein</fullName>
    </submittedName>
</protein>
<feature type="region of interest" description="Disordered" evidence="1">
    <location>
        <begin position="232"/>
        <end position="279"/>
    </location>
</feature>
<reference evidence="2" key="1">
    <citation type="submission" date="2014-11" db="EMBL/GenBank/DDBJ databases">
        <title>Molecular phylogeny of cliff fern family Woodsiaceae with morphological implications.</title>
        <authorList>
            <person name="Shao Y.-Z."/>
            <person name="Wei R."/>
            <person name="Zhang X.-C."/>
        </authorList>
    </citation>
    <scope>NUCLEOTIDE SEQUENCE</scope>
</reference>
<gene>
    <name evidence="2" type="ORF">Cvel_12789.t1.CR2</name>
</gene>
<dbReference type="AlphaFoldDB" id="A0A0K6SB19"/>